<gene>
    <name evidence="2" type="ORF">LJ739_16780</name>
</gene>
<keyword evidence="3" id="KW-1185">Reference proteome</keyword>
<protein>
    <submittedName>
        <fullName evidence="2">GNAT family N-acetyltransferase</fullName>
    </submittedName>
</protein>
<dbReference type="SUPFAM" id="SSF55729">
    <property type="entry name" value="Acyl-CoA N-acyltransferases (Nat)"/>
    <property type="match status" value="1"/>
</dbReference>
<dbReference type="Proteomes" id="UP001520878">
    <property type="component" value="Unassembled WGS sequence"/>
</dbReference>
<organism evidence="2 3">
    <name type="scientific">Fluctibacter halophilus</name>
    <dbReference type="NCBI Taxonomy" id="226011"/>
    <lineage>
        <taxon>Bacteria</taxon>
        <taxon>Pseudomonadati</taxon>
        <taxon>Pseudomonadota</taxon>
        <taxon>Gammaproteobacteria</taxon>
        <taxon>Alteromonadales</taxon>
        <taxon>Alteromonadaceae</taxon>
        <taxon>Fluctibacter</taxon>
    </lineage>
</organism>
<comment type="caution">
    <text evidence="2">The sequence shown here is derived from an EMBL/GenBank/DDBJ whole genome shotgun (WGS) entry which is preliminary data.</text>
</comment>
<feature type="domain" description="N-acetyltransferase" evidence="1">
    <location>
        <begin position="12"/>
        <end position="172"/>
    </location>
</feature>
<dbReference type="InterPro" id="IPR051531">
    <property type="entry name" value="N-acetyltransferase"/>
</dbReference>
<evidence type="ECO:0000313" key="3">
    <source>
        <dbReference type="Proteomes" id="UP001520878"/>
    </source>
</evidence>
<dbReference type="InterPro" id="IPR000182">
    <property type="entry name" value="GNAT_dom"/>
</dbReference>
<evidence type="ECO:0000313" key="2">
    <source>
        <dbReference type="EMBL" id="MCC2617910.1"/>
    </source>
</evidence>
<proteinExistence type="predicted"/>
<reference evidence="2 3" key="1">
    <citation type="submission" date="2021-10" db="EMBL/GenBank/DDBJ databases">
        <title>Draft genome of Aestuariibacter halophilus JC2043.</title>
        <authorList>
            <person name="Emsley S.A."/>
            <person name="Pfannmuller K.M."/>
            <person name="Ushijima B."/>
            <person name="Saw J.H."/>
            <person name="Videau P."/>
        </authorList>
    </citation>
    <scope>NUCLEOTIDE SEQUENCE [LARGE SCALE GENOMIC DNA]</scope>
    <source>
        <strain evidence="2 3">JC2043</strain>
    </source>
</reference>
<dbReference type="PANTHER" id="PTHR43792">
    <property type="entry name" value="GNAT FAMILY, PUTATIVE (AFU_ORTHOLOGUE AFUA_3G00765)-RELATED-RELATED"/>
    <property type="match status" value="1"/>
</dbReference>
<dbReference type="InterPro" id="IPR016181">
    <property type="entry name" value="Acyl_CoA_acyltransferase"/>
</dbReference>
<sequence length="172" mass="19320">MNTHTILETSRLLLRHLTLDDAAFIHALQRDPDWIRNIGDRGVRDEETARDYLQKGPLTHYRQPPLGLKCVVQRHDSVPVGLCGLLQRPNLDSPDIGFAFLPEYRGKGYAFEAAQAVIDEAVARFGTAEILGLAAPHNGASIKVLQRLGMSHCDDCQCDEFDGPTVVYRRRW</sequence>
<dbReference type="CDD" id="cd04301">
    <property type="entry name" value="NAT_SF"/>
    <property type="match status" value="1"/>
</dbReference>
<dbReference type="Gene3D" id="3.40.630.30">
    <property type="match status" value="1"/>
</dbReference>
<dbReference type="PROSITE" id="PS51186">
    <property type="entry name" value="GNAT"/>
    <property type="match status" value="1"/>
</dbReference>
<accession>A0ABS8GDF1</accession>
<name>A0ABS8GDF1_9ALTE</name>
<evidence type="ECO:0000259" key="1">
    <source>
        <dbReference type="PROSITE" id="PS51186"/>
    </source>
</evidence>
<dbReference type="RefSeq" id="WP_229162325.1">
    <property type="nucleotide sequence ID" value="NZ_JAJEWP010000006.1"/>
</dbReference>
<dbReference type="EMBL" id="JAJEWP010000006">
    <property type="protein sequence ID" value="MCC2617910.1"/>
    <property type="molecule type" value="Genomic_DNA"/>
</dbReference>
<dbReference type="Pfam" id="PF13302">
    <property type="entry name" value="Acetyltransf_3"/>
    <property type="match status" value="1"/>
</dbReference>
<dbReference type="PANTHER" id="PTHR43792:SF1">
    <property type="entry name" value="N-ACETYLTRANSFERASE DOMAIN-CONTAINING PROTEIN"/>
    <property type="match status" value="1"/>
</dbReference>